<sequence>MTTRPRVLLVDDEAAIRDNLGPFLERSGFEVSLAADGELALEAVATLSPDLVVLDVMMPRLDGREVLRRLRAADHWTPVVLLTQVGESYERAAALEEGADDYLNKPFDPQELVARIRAILRRTAAGVSSLAGTQRLVSGDLSVDRMSRRTWLAGVEVTLTPKAFALLEYLMTHPDEVLSRDRLLASVWGFDFPVTSRAVDHRVAELRRVLDDDSSAPRWLETAQGLGYRFVGRVERA</sequence>
<keyword evidence="4 7" id="KW-0238">DNA-binding</keyword>
<dbReference type="FunFam" id="3.40.50.2300:FF:000001">
    <property type="entry name" value="DNA-binding response regulator PhoB"/>
    <property type="match status" value="1"/>
</dbReference>
<dbReference type="SMART" id="SM00862">
    <property type="entry name" value="Trans_reg_C"/>
    <property type="match status" value="1"/>
</dbReference>
<organism evidence="10 11">
    <name type="scientific">Glaciihabitans arcticus</name>
    <dbReference type="NCBI Taxonomy" id="2668039"/>
    <lineage>
        <taxon>Bacteria</taxon>
        <taxon>Bacillati</taxon>
        <taxon>Actinomycetota</taxon>
        <taxon>Actinomycetes</taxon>
        <taxon>Micrococcales</taxon>
        <taxon>Microbacteriaceae</taxon>
        <taxon>Glaciihabitans</taxon>
    </lineage>
</organism>
<dbReference type="SUPFAM" id="SSF52172">
    <property type="entry name" value="CheY-like"/>
    <property type="match status" value="1"/>
</dbReference>
<evidence type="ECO:0000256" key="2">
    <source>
        <dbReference type="ARBA" id="ARBA00023012"/>
    </source>
</evidence>
<feature type="domain" description="OmpR/PhoB-type" evidence="9">
    <location>
        <begin position="133"/>
        <end position="232"/>
    </location>
</feature>
<dbReference type="EMBL" id="SISG01000001">
    <property type="protein sequence ID" value="TBN57492.1"/>
    <property type="molecule type" value="Genomic_DNA"/>
</dbReference>
<keyword evidence="5" id="KW-0804">Transcription</keyword>
<feature type="modified residue" description="4-aspartylphosphate" evidence="6">
    <location>
        <position position="55"/>
    </location>
</feature>
<evidence type="ECO:0000259" key="9">
    <source>
        <dbReference type="PROSITE" id="PS51755"/>
    </source>
</evidence>
<feature type="domain" description="Response regulatory" evidence="8">
    <location>
        <begin position="6"/>
        <end position="120"/>
    </location>
</feature>
<dbReference type="GO" id="GO:0032993">
    <property type="term" value="C:protein-DNA complex"/>
    <property type="evidence" value="ECO:0007669"/>
    <property type="project" value="TreeGrafter"/>
</dbReference>
<dbReference type="PANTHER" id="PTHR48111">
    <property type="entry name" value="REGULATOR OF RPOS"/>
    <property type="match status" value="1"/>
</dbReference>
<evidence type="ECO:0000259" key="8">
    <source>
        <dbReference type="PROSITE" id="PS50110"/>
    </source>
</evidence>
<keyword evidence="1 6" id="KW-0597">Phosphoprotein</keyword>
<proteinExistence type="predicted"/>
<evidence type="ECO:0000256" key="5">
    <source>
        <dbReference type="ARBA" id="ARBA00023163"/>
    </source>
</evidence>
<dbReference type="GO" id="GO:0000156">
    <property type="term" value="F:phosphorelay response regulator activity"/>
    <property type="evidence" value="ECO:0007669"/>
    <property type="project" value="TreeGrafter"/>
</dbReference>
<dbReference type="Pfam" id="PF00486">
    <property type="entry name" value="Trans_reg_C"/>
    <property type="match status" value="1"/>
</dbReference>
<evidence type="ECO:0000256" key="7">
    <source>
        <dbReference type="PROSITE-ProRule" id="PRU01091"/>
    </source>
</evidence>
<dbReference type="RefSeq" id="WP_130981603.1">
    <property type="nucleotide sequence ID" value="NZ_SISG01000001.1"/>
</dbReference>
<dbReference type="InterPro" id="IPR001867">
    <property type="entry name" value="OmpR/PhoB-type_DNA-bd"/>
</dbReference>
<keyword evidence="3" id="KW-0805">Transcription regulation</keyword>
<dbReference type="InterPro" id="IPR039420">
    <property type="entry name" value="WalR-like"/>
</dbReference>
<dbReference type="PANTHER" id="PTHR48111:SF1">
    <property type="entry name" value="TWO-COMPONENT RESPONSE REGULATOR ORR33"/>
    <property type="match status" value="1"/>
</dbReference>
<evidence type="ECO:0000256" key="1">
    <source>
        <dbReference type="ARBA" id="ARBA00022553"/>
    </source>
</evidence>
<dbReference type="InterPro" id="IPR036388">
    <property type="entry name" value="WH-like_DNA-bd_sf"/>
</dbReference>
<reference evidence="11" key="1">
    <citation type="submission" date="2019-02" db="EMBL/GenBank/DDBJ databases">
        <title>Glaciihabitans arcticus sp. nov., a psychrotolerant bacterium isolated from polar soil.</title>
        <authorList>
            <person name="Dahal R.H."/>
        </authorList>
    </citation>
    <scope>NUCLEOTIDE SEQUENCE [LARGE SCALE GENOMIC DNA]</scope>
    <source>
        <strain evidence="11">RP-3-7</strain>
    </source>
</reference>
<dbReference type="CDD" id="cd00383">
    <property type="entry name" value="trans_reg_C"/>
    <property type="match status" value="1"/>
</dbReference>
<keyword evidence="11" id="KW-1185">Reference proteome</keyword>
<dbReference type="GO" id="GO:0005829">
    <property type="term" value="C:cytosol"/>
    <property type="evidence" value="ECO:0007669"/>
    <property type="project" value="TreeGrafter"/>
</dbReference>
<evidence type="ECO:0000313" key="10">
    <source>
        <dbReference type="EMBL" id="TBN57492.1"/>
    </source>
</evidence>
<dbReference type="PROSITE" id="PS50110">
    <property type="entry name" value="RESPONSE_REGULATORY"/>
    <property type="match status" value="1"/>
</dbReference>
<dbReference type="Gene3D" id="3.40.50.2300">
    <property type="match status" value="1"/>
</dbReference>
<feature type="DNA-binding region" description="OmpR/PhoB-type" evidence="7">
    <location>
        <begin position="133"/>
        <end position="232"/>
    </location>
</feature>
<evidence type="ECO:0000256" key="6">
    <source>
        <dbReference type="PROSITE-ProRule" id="PRU00169"/>
    </source>
</evidence>
<gene>
    <name evidence="10" type="ORF">EYE40_08880</name>
</gene>
<dbReference type="Gene3D" id="1.10.10.10">
    <property type="entry name" value="Winged helix-like DNA-binding domain superfamily/Winged helix DNA-binding domain"/>
    <property type="match status" value="1"/>
</dbReference>
<dbReference type="Proteomes" id="UP000294194">
    <property type="component" value="Unassembled WGS sequence"/>
</dbReference>
<protein>
    <submittedName>
        <fullName evidence="10">Response regulator transcription factor</fullName>
    </submittedName>
</protein>
<dbReference type="GO" id="GO:0000976">
    <property type="term" value="F:transcription cis-regulatory region binding"/>
    <property type="evidence" value="ECO:0007669"/>
    <property type="project" value="TreeGrafter"/>
</dbReference>
<dbReference type="InterPro" id="IPR001789">
    <property type="entry name" value="Sig_transdc_resp-reg_receiver"/>
</dbReference>
<keyword evidence="2" id="KW-0902">Two-component regulatory system</keyword>
<dbReference type="AlphaFoldDB" id="A0A4Q9GRD7"/>
<evidence type="ECO:0000313" key="11">
    <source>
        <dbReference type="Proteomes" id="UP000294194"/>
    </source>
</evidence>
<dbReference type="SMART" id="SM00448">
    <property type="entry name" value="REC"/>
    <property type="match status" value="1"/>
</dbReference>
<dbReference type="GO" id="GO:0006355">
    <property type="term" value="P:regulation of DNA-templated transcription"/>
    <property type="evidence" value="ECO:0007669"/>
    <property type="project" value="InterPro"/>
</dbReference>
<name>A0A4Q9GRD7_9MICO</name>
<evidence type="ECO:0000256" key="3">
    <source>
        <dbReference type="ARBA" id="ARBA00023015"/>
    </source>
</evidence>
<dbReference type="Pfam" id="PF00072">
    <property type="entry name" value="Response_reg"/>
    <property type="match status" value="1"/>
</dbReference>
<comment type="caution">
    <text evidence="10">The sequence shown here is derived from an EMBL/GenBank/DDBJ whole genome shotgun (WGS) entry which is preliminary data.</text>
</comment>
<dbReference type="PROSITE" id="PS51755">
    <property type="entry name" value="OMPR_PHOB"/>
    <property type="match status" value="1"/>
</dbReference>
<evidence type="ECO:0000256" key="4">
    <source>
        <dbReference type="ARBA" id="ARBA00023125"/>
    </source>
</evidence>
<accession>A0A4Q9GRD7</accession>
<dbReference type="InterPro" id="IPR011006">
    <property type="entry name" value="CheY-like_superfamily"/>
</dbReference>